<keyword evidence="3" id="KW-1185">Reference proteome</keyword>
<proteinExistence type="predicted"/>
<dbReference type="InterPro" id="IPR034660">
    <property type="entry name" value="DinB/YfiT-like"/>
</dbReference>
<evidence type="ECO:0000259" key="1">
    <source>
        <dbReference type="Pfam" id="PF12867"/>
    </source>
</evidence>
<sequence length="193" mass="21911">MAPVNKYQFLDYLESRVEGHLQEAIKIFQNEIEAVLLQAAPNGGWSIAQCLDHLNGYGHFYLPLIASELQKPQLKPASEIFKSSWLGSYFTRMMEPSTGTKKFKAFKNHVPPPNLDAPVVVAEFIQQQENLLAYLKQARHVDLDTIKLPLSITKLIKLKLGDVFQFLIAHNERHLLQAKRNLAPVVKNQTHTA</sequence>
<evidence type="ECO:0000313" key="3">
    <source>
        <dbReference type="Proteomes" id="UP000515237"/>
    </source>
</evidence>
<dbReference type="InterPro" id="IPR024775">
    <property type="entry name" value="DinB-like"/>
</dbReference>
<feature type="domain" description="DinB-like" evidence="1">
    <location>
        <begin position="32"/>
        <end position="178"/>
    </location>
</feature>
<accession>A0A7G7GC40</accession>
<reference evidence="2 3" key="1">
    <citation type="journal article" date="2018" name="Int. J. Syst. Evol. Microbiol.">
        <title>Adhaeribacter swui sp. nov., isolated from wet mud.</title>
        <authorList>
            <person name="Kim D.U."/>
            <person name="Kim K.W."/>
            <person name="Kang M.S."/>
            <person name="Kim J.Y."/>
            <person name="Jang J.H."/>
            <person name="Kim M.K."/>
        </authorList>
    </citation>
    <scope>NUCLEOTIDE SEQUENCE [LARGE SCALE GENOMIC DNA]</scope>
    <source>
        <strain evidence="2 3">KCTC 52873</strain>
    </source>
</reference>
<dbReference type="AlphaFoldDB" id="A0A7G7GC40"/>
<name>A0A7G7GC40_9BACT</name>
<dbReference type="Gene3D" id="1.20.120.450">
    <property type="entry name" value="dinb family like domain"/>
    <property type="match status" value="1"/>
</dbReference>
<dbReference type="SUPFAM" id="SSF109854">
    <property type="entry name" value="DinB/YfiT-like putative metalloenzymes"/>
    <property type="match status" value="1"/>
</dbReference>
<dbReference type="Pfam" id="PF12867">
    <property type="entry name" value="DinB_2"/>
    <property type="match status" value="1"/>
</dbReference>
<dbReference type="EMBL" id="CP055156">
    <property type="protein sequence ID" value="QNF34724.1"/>
    <property type="molecule type" value="Genomic_DNA"/>
</dbReference>
<dbReference type="RefSeq" id="WP_185271219.1">
    <property type="nucleotide sequence ID" value="NZ_CP055156.1"/>
</dbReference>
<protein>
    <submittedName>
        <fullName evidence="2">DinB family protein</fullName>
    </submittedName>
</protein>
<evidence type="ECO:0000313" key="2">
    <source>
        <dbReference type="EMBL" id="QNF34724.1"/>
    </source>
</evidence>
<gene>
    <name evidence="2" type="ORF">HUW51_19050</name>
</gene>
<dbReference type="Proteomes" id="UP000515237">
    <property type="component" value="Chromosome"/>
</dbReference>
<dbReference type="KEGG" id="aswu:HUW51_19050"/>
<organism evidence="2 3">
    <name type="scientific">Adhaeribacter swui</name>
    <dbReference type="NCBI Taxonomy" id="2086471"/>
    <lineage>
        <taxon>Bacteria</taxon>
        <taxon>Pseudomonadati</taxon>
        <taxon>Bacteroidota</taxon>
        <taxon>Cytophagia</taxon>
        <taxon>Cytophagales</taxon>
        <taxon>Hymenobacteraceae</taxon>
        <taxon>Adhaeribacter</taxon>
    </lineage>
</organism>